<keyword evidence="5" id="KW-0418">Kinase</keyword>
<keyword evidence="6" id="KW-1185">Reference proteome</keyword>
<reference evidence="5 6" key="1">
    <citation type="submission" date="2012-04" db="EMBL/GenBank/DDBJ databases">
        <title>The Genome Sequence of Saprolegnia declina VS20.</title>
        <authorList>
            <consortium name="The Broad Institute Genome Sequencing Platform"/>
            <person name="Russ C."/>
            <person name="Nusbaum C."/>
            <person name="Tyler B."/>
            <person name="van West P."/>
            <person name="Dieguez-Uribeondo J."/>
            <person name="de Bruijn I."/>
            <person name="Tripathy S."/>
            <person name="Jiang R."/>
            <person name="Young S.K."/>
            <person name="Zeng Q."/>
            <person name="Gargeya S."/>
            <person name="Fitzgerald M."/>
            <person name="Haas B."/>
            <person name="Abouelleil A."/>
            <person name="Alvarado L."/>
            <person name="Arachchi H.M."/>
            <person name="Berlin A."/>
            <person name="Chapman S.B."/>
            <person name="Goldberg J."/>
            <person name="Griggs A."/>
            <person name="Gujja S."/>
            <person name="Hansen M."/>
            <person name="Howarth C."/>
            <person name="Imamovic A."/>
            <person name="Larimer J."/>
            <person name="McCowen C."/>
            <person name="Montmayeur A."/>
            <person name="Murphy C."/>
            <person name="Neiman D."/>
            <person name="Pearson M."/>
            <person name="Priest M."/>
            <person name="Roberts A."/>
            <person name="Saif S."/>
            <person name="Shea T."/>
            <person name="Sisk P."/>
            <person name="Sykes S."/>
            <person name="Wortman J."/>
            <person name="Nusbaum C."/>
            <person name="Birren B."/>
        </authorList>
    </citation>
    <scope>NUCLEOTIDE SEQUENCE [LARGE SCALE GENOMIC DNA]</scope>
    <source>
        <strain evidence="5 6">VS20</strain>
    </source>
</reference>
<evidence type="ECO:0000313" key="5">
    <source>
        <dbReference type="EMBL" id="EQC29246.1"/>
    </source>
</evidence>
<evidence type="ECO:0000259" key="4">
    <source>
        <dbReference type="PROSITE" id="PS50011"/>
    </source>
</evidence>
<evidence type="ECO:0000256" key="2">
    <source>
        <dbReference type="ARBA" id="ARBA00022737"/>
    </source>
</evidence>
<evidence type="ECO:0000256" key="3">
    <source>
        <dbReference type="SAM" id="Phobius"/>
    </source>
</evidence>
<dbReference type="RefSeq" id="XP_008617424.1">
    <property type="nucleotide sequence ID" value="XM_008619202.1"/>
</dbReference>
<dbReference type="InterPro" id="IPR008271">
    <property type="entry name" value="Ser/Thr_kinase_AS"/>
</dbReference>
<sequence>MKPCPYSSLAIADDAAILAADDNCPPTAPVCLLNKQCVPRNYSVNALLNMLSTDQTDSSATHTATYSFAAVGNVTNYANATLGFDCGGGYLDLSQLLLPNTLYSTRLSRPSIAMNHCKLRSLSPTIAWPSNLECLLLSGSELDALPPNLPPTLRALRLNGNHIQDVTALRPLSLTYLDLRGNALTSLDDMYWPALTCLELSGNGALQSIKNLTLTSAIDKFGAMSTALREISIDATTYVALRRLRPSFLDYASSGDASFDTNVPSASCGTTEGGALQPLWSRDSLYAWSACVVTPIKASPPDPTPMRTLAPDPTPSAGHGYDWAIVAAAVAGLLALLGTAFVLYKRRRRYAEVETSDGLATELDVLEPIRISIRDVTYVERLSEGAFGEIWRGSLRGRAVAIKRLLPTRGSVEDIRSFVAELELMNRFQCPQIVALYGVAWTRPRDLAAVLELMDLGDLKAHLALHGSLDWAWKLRVLRDVVDALVYMHSMNVIHRDLKSRNILLDSTKGAKVSDFGVSKEDFQETMTMSVGTYRWMAPEILKDDHYTIAADIFSLGMILSELDTHEIPYANAMNPTTGKPYVDTAIVGLVIAGSIQPTFTASCPTWVRQLATQCLMYNPIDRPSAPEVAFSLSSIS</sequence>
<keyword evidence="3" id="KW-0472">Membrane</keyword>
<dbReference type="SUPFAM" id="SSF56112">
    <property type="entry name" value="Protein kinase-like (PK-like)"/>
    <property type="match status" value="1"/>
</dbReference>
<keyword evidence="2" id="KW-0677">Repeat</keyword>
<dbReference type="PROSITE" id="PS00108">
    <property type="entry name" value="PROTEIN_KINASE_ST"/>
    <property type="match status" value="1"/>
</dbReference>
<feature type="domain" description="Protein kinase" evidence="4">
    <location>
        <begin position="376"/>
        <end position="637"/>
    </location>
</feature>
<keyword evidence="1" id="KW-0433">Leucine-rich repeat</keyword>
<dbReference type="GO" id="GO:0004674">
    <property type="term" value="F:protein serine/threonine kinase activity"/>
    <property type="evidence" value="ECO:0007669"/>
    <property type="project" value="TreeGrafter"/>
</dbReference>
<keyword evidence="3" id="KW-1133">Transmembrane helix</keyword>
<dbReference type="OrthoDB" id="76895at2759"/>
<organism evidence="5 6">
    <name type="scientific">Saprolegnia diclina (strain VS20)</name>
    <dbReference type="NCBI Taxonomy" id="1156394"/>
    <lineage>
        <taxon>Eukaryota</taxon>
        <taxon>Sar</taxon>
        <taxon>Stramenopiles</taxon>
        <taxon>Oomycota</taxon>
        <taxon>Saprolegniomycetes</taxon>
        <taxon>Saprolegniales</taxon>
        <taxon>Saprolegniaceae</taxon>
        <taxon>Saprolegnia</taxon>
    </lineage>
</organism>
<dbReference type="SUPFAM" id="SSF52058">
    <property type="entry name" value="L domain-like"/>
    <property type="match status" value="1"/>
</dbReference>
<dbReference type="InterPro" id="IPR051681">
    <property type="entry name" value="Ser/Thr_Kinases-Pseudokinases"/>
</dbReference>
<proteinExistence type="predicted"/>
<dbReference type="InterPro" id="IPR000719">
    <property type="entry name" value="Prot_kinase_dom"/>
</dbReference>
<dbReference type="SMART" id="SM00220">
    <property type="entry name" value="S_TKc"/>
    <property type="match status" value="1"/>
</dbReference>
<dbReference type="Proteomes" id="UP000030762">
    <property type="component" value="Unassembled WGS sequence"/>
</dbReference>
<dbReference type="Gene3D" id="3.80.10.10">
    <property type="entry name" value="Ribonuclease Inhibitor"/>
    <property type="match status" value="1"/>
</dbReference>
<dbReference type="GeneID" id="19953846"/>
<dbReference type="InterPro" id="IPR011009">
    <property type="entry name" value="Kinase-like_dom_sf"/>
</dbReference>
<dbReference type="PROSITE" id="PS51450">
    <property type="entry name" value="LRR"/>
    <property type="match status" value="1"/>
</dbReference>
<gene>
    <name evidence="5" type="ORF">SDRG_13119</name>
</gene>
<dbReference type="PANTHER" id="PTHR44329">
    <property type="entry name" value="SERINE/THREONINE-PROTEIN KINASE TNNI3K-RELATED"/>
    <property type="match status" value="1"/>
</dbReference>
<evidence type="ECO:0000313" key="6">
    <source>
        <dbReference type="Proteomes" id="UP000030762"/>
    </source>
</evidence>
<dbReference type="Gene3D" id="1.10.510.10">
    <property type="entry name" value="Transferase(Phosphotransferase) domain 1"/>
    <property type="match status" value="1"/>
</dbReference>
<dbReference type="InParanoid" id="T0Q3S2"/>
<dbReference type="eggNOG" id="KOG0192">
    <property type="taxonomic scope" value="Eukaryota"/>
</dbReference>
<keyword evidence="3" id="KW-0812">Transmembrane</keyword>
<evidence type="ECO:0000256" key="1">
    <source>
        <dbReference type="ARBA" id="ARBA00022614"/>
    </source>
</evidence>
<dbReference type="STRING" id="1156394.T0Q3S2"/>
<keyword evidence="5" id="KW-0808">Transferase</keyword>
<feature type="transmembrane region" description="Helical" evidence="3">
    <location>
        <begin position="323"/>
        <end position="344"/>
    </location>
</feature>
<dbReference type="EMBL" id="JH767186">
    <property type="protein sequence ID" value="EQC29246.1"/>
    <property type="molecule type" value="Genomic_DNA"/>
</dbReference>
<dbReference type="GO" id="GO:0005524">
    <property type="term" value="F:ATP binding"/>
    <property type="evidence" value="ECO:0007669"/>
    <property type="project" value="InterPro"/>
</dbReference>
<dbReference type="InterPro" id="IPR032675">
    <property type="entry name" value="LRR_dom_sf"/>
</dbReference>
<dbReference type="PANTHER" id="PTHR44329:SF214">
    <property type="entry name" value="PROTEIN KINASE DOMAIN-CONTAINING PROTEIN"/>
    <property type="match status" value="1"/>
</dbReference>
<dbReference type="InterPro" id="IPR001611">
    <property type="entry name" value="Leu-rich_rpt"/>
</dbReference>
<accession>T0Q3S2</accession>
<dbReference type="Pfam" id="PF13516">
    <property type="entry name" value="LRR_6"/>
    <property type="match status" value="1"/>
</dbReference>
<dbReference type="OMA" id="IAMNRCK"/>
<dbReference type="AlphaFoldDB" id="T0Q3S2"/>
<name>T0Q3S2_SAPDV</name>
<dbReference type="VEuPathDB" id="FungiDB:SDRG_13119"/>
<protein>
    <submittedName>
        <fullName evidence="5">TKL protein kinase</fullName>
    </submittedName>
</protein>
<dbReference type="PROSITE" id="PS50011">
    <property type="entry name" value="PROTEIN_KINASE_DOM"/>
    <property type="match status" value="1"/>
</dbReference>
<dbReference type="Pfam" id="PF00069">
    <property type="entry name" value="Pkinase"/>
    <property type="match status" value="1"/>
</dbReference>